<comment type="caution">
    <text evidence="1">The sequence shown here is derived from an EMBL/GenBank/DDBJ whole genome shotgun (WGS) entry which is preliminary data.</text>
</comment>
<protein>
    <submittedName>
        <fullName evidence="1">Uncharacterized protein</fullName>
    </submittedName>
</protein>
<keyword evidence="2" id="KW-1185">Reference proteome</keyword>
<accession>A0A1I3VDI9</accession>
<gene>
    <name evidence="1" type="ORF">SAMN05518863_103368</name>
</gene>
<organism evidence="1 2">
    <name type="scientific">Candidatus Pantoea symbiotica</name>
    <dbReference type="NCBI Taxonomy" id="1884370"/>
    <lineage>
        <taxon>Bacteria</taxon>
        <taxon>Pseudomonadati</taxon>
        <taxon>Pseudomonadota</taxon>
        <taxon>Gammaproteobacteria</taxon>
        <taxon>Enterobacterales</taxon>
        <taxon>Erwiniaceae</taxon>
        <taxon>Pantoea</taxon>
    </lineage>
</organism>
<evidence type="ECO:0000313" key="2">
    <source>
        <dbReference type="Proteomes" id="UP000198841"/>
    </source>
</evidence>
<evidence type="ECO:0000313" key="1">
    <source>
        <dbReference type="EMBL" id="SFJ93335.1"/>
    </source>
</evidence>
<proteinExistence type="predicted"/>
<reference evidence="1 2" key="1">
    <citation type="submission" date="2016-10" db="EMBL/GenBank/DDBJ databases">
        <authorList>
            <person name="Varghese N."/>
            <person name="Submissions S."/>
        </authorList>
    </citation>
    <scope>NUCLEOTIDE SEQUENCE [LARGE SCALE GENOMIC DNA]</scope>
    <source>
        <strain evidence="1 2">YR512</strain>
    </source>
</reference>
<dbReference type="Proteomes" id="UP000198841">
    <property type="component" value="Unassembled WGS sequence"/>
</dbReference>
<sequence length="40" mass="4769">MFKQMNNVVFIKGWHLSKFSQLFSLETFDVTPEVSPIYRC</sequence>
<dbReference type="EMBL" id="FOSD01000003">
    <property type="protein sequence ID" value="SFJ93335.1"/>
    <property type="molecule type" value="Genomic_DNA"/>
</dbReference>
<name>A0A1I3VDI9_9GAMM</name>